<protein>
    <submittedName>
        <fullName evidence="1">Uncharacterized protein</fullName>
    </submittedName>
</protein>
<evidence type="ECO:0000313" key="1">
    <source>
        <dbReference type="EMBL" id="WMV32057.1"/>
    </source>
</evidence>
<reference evidence="1" key="1">
    <citation type="submission" date="2023-08" db="EMBL/GenBank/DDBJ databases">
        <title>A de novo genome assembly of Solanum verrucosum Schlechtendal, a Mexican diploid species geographically isolated from the other diploid A-genome species in potato relatives.</title>
        <authorList>
            <person name="Hosaka K."/>
        </authorList>
    </citation>
    <scope>NUCLEOTIDE SEQUENCE</scope>
    <source>
        <tissue evidence="1">Young leaves</tissue>
    </source>
</reference>
<dbReference type="EMBL" id="CP133617">
    <property type="protein sequence ID" value="WMV32057.1"/>
    <property type="molecule type" value="Genomic_DNA"/>
</dbReference>
<accession>A0AAF0R110</accession>
<dbReference type="AlphaFoldDB" id="A0AAF0R110"/>
<keyword evidence="2" id="KW-1185">Reference proteome</keyword>
<sequence length="26" mass="2961">MLVCFVPFGNEIISQNASQIWMFTAL</sequence>
<proteinExistence type="predicted"/>
<gene>
    <name evidence="1" type="ORF">MTR67_025442</name>
</gene>
<name>A0AAF0R110_SOLVR</name>
<dbReference type="Proteomes" id="UP001234989">
    <property type="component" value="Chromosome 6"/>
</dbReference>
<evidence type="ECO:0000313" key="2">
    <source>
        <dbReference type="Proteomes" id="UP001234989"/>
    </source>
</evidence>
<organism evidence="1 2">
    <name type="scientific">Solanum verrucosum</name>
    <dbReference type="NCBI Taxonomy" id="315347"/>
    <lineage>
        <taxon>Eukaryota</taxon>
        <taxon>Viridiplantae</taxon>
        <taxon>Streptophyta</taxon>
        <taxon>Embryophyta</taxon>
        <taxon>Tracheophyta</taxon>
        <taxon>Spermatophyta</taxon>
        <taxon>Magnoliopsida</taxon>
        <taxon>eudicotyledons</taxon>
        <taxon>Gunneridae</taxon>
        <taxon>Pentapetalae</taxon>
        <taxon>asterids</taxon>
        <taxon>lamiids</taxon>
        <taxon>Solanales</taxon>
        <taxon>Solanaceae</taxon>
        <taxon>Solanoideae</taxon>
        <taxon>Solaneae</taxon>
        <taxon>Solanum</taxon>
    </lineage>
</organism>